<protein>
    <submittedName>
        <fullName evidence="1">Uncharacterized protein</fullName>
    </submittedName>
</protein>
<dbReference type="AlphaFoldDB" id="A0A2P2KDA8"/>
<organism evidence="1">
    <name type="scientific">Rhizophora mucronata</name>
    <name type="common">Asiatic mangrove</name>
    <dbReference type="NCBI Taxonomy" id="61149"/>
    <lineage>
        <taxon>Eukaryota</taxon>
        <taxon>Viridiplantae</taxon>
        <taxon>Streptophyta</taxon>
        <taxon>Embryophyta</taxon>
        <taxon>Tracheophyta</taxon>
        <taxon>Spermatophyta</taxon>
        <taxon>Magnoliopsida</taxon>
        <taxon>eudicotyledons</taxon>
        <taxon>Gunneridae</taxon>
        <taxon>Pentapetalae</taxon>
        <taxon>rosids</taxon>
        <taxon>fabids</taxon>
        <taxon>Malpighiales</taxon>
        <taxon>Rhizophoraceae</taxon>
        <taxon>Rhizophora</taxon>
    </lineage>
</organism>
<evidence type="ECO:0000313" key="1">
    <source>
        <dbReference type="EMBL" id="MBX03736.1"/>
    </source>
</evidence>
<proteinExistence type="predicted"/>
<accession>A0A2P2KDA8</accession>
<name>A0A2P2KDA8_RHIMU</name>
<dbReference type="EMBL" id="GGEC01023252">
    <property type="protein sequence ID" value="MBX03736.1"/>
    <property type="molecule type" value="Transcribed_RNA"/>
</dbReference>
<sequence>MHSHQELCICSVHLCRAVDYPTQRVPRAVRNCFTIYGILV</sequence>
<reference evidence="1" key="1">
    <citation type="submission" date="2018-02" db="EMBL/GenBank/DDBJ databases">
        <title>Rhizophora mucronata_Transcriptome.</title>
        <authorList>
            <person name="Meera S.P."/>
            <person name="Sreeshan A."/>
            <person name="Augustine A."/>
        </authorList>
    </citation>
    <scope>NUCLEOTIDE SEQUENCE</scope>
    <source>
        <tissue evidence="1">Leaf</tissue>
    </source>
</reference>